<organism evidence="2 3">
    <name type="scientific">Multifurca ochricompacta</name>
    <dbReference type="NCBI Taxonomy" id="376703"/>
    <lineage>
        <taxon>Eukaryota</taxon>
        <taxon>Fungi</taxon>
        <taxon>Dikarya</taxon>
        <taxon>Basidiomycota</taxon>
        <taxon>Agaricomycotina</taxon>
        <taxon>Agaricomycetes</taxon>
        <taxon>Russulales</taxon>
        <taxon>Russulaceae</taxon>
        <taxon>Multifurca</taxon>
    </lineage>
</organism>
<dbReference type="EMBL" id="WTXG01000017">
    <property type="protein sequence ID" value="KAI0300700.1"/>
    <property type="molecule type" value="Genomic_DNA"/>
</dbReference>
<name>A0AAD4M498_9AGAM</name>
<evidence type="ECO:0000313" key="2">
    <source>
        <dbReference type="EMBL" id="KAI0300700.1"/>
    </source>
</evidence>
<protein>
    <recommendedName>
        <fullName evidence="1">SMODS and SLOG-associating 2TM effector domain-containing protein</fullName>
    </recommendedName>
</protein>
<dbReference type="AlphaFoldDB" id="A0AAD4M498"/>
<feature type="domain" description="SMODS and SLOG-associating 2TM effector" evidence="1">
    <location>
        <begin position="1"/>
        <end position="57"/>
    </location>
</feature>
<gene>
    <name evidence="2" type="ORF">B0F90DRAFT_1629429</name>
</gene>
<evidence type="ECO:0000259" key="1">
    <source>
        <dbReference type="Pfam" id="PF18142"/>
    </source>
</evidence>
<feature type="non-terminal residue" evidence="2">
    <location>
        <position position="1"/>
    </location>
</feature>
<keyword evidence="3" id="KW-1185">Reference proteome</keyword>
<reference evidence="2" key="1">
    <citation type="journal article" date="2022" name="New Phytol.">
        <title>Evolutionary transition to the ectomycorrhizal habit in the genomes of a hyperdiverse lineage of mushroom-forming fungi.</title>
        <authorList>
            <person name="Looney B."/>
            <person name="Miyauchi S."/>
            <person name="Morin E."/>
            <person name="Drula E."/>
            <person name="Courty P.E."/>
            <person name="Kohler A."/>
            <person name="Kuo A."/>
            <person name="LaButti K."/>
            <person name="Pangilinan J."/>
            <person name="Lipzen A."/>
            <person name="Riley R."/>
            <person name="Andreopoulos W."/>
            <person name="He G."/>
            <person name="Johnson J."/>
            <person name="Nolan M."/>
            <person name="Tritt A."/>
            <person name="Barry K.W."/>
            <person name="Grigoriev I.V."/>
            <person name="Nagy L.G."/>
            <person name="Hibbett D."/>
            <person name="Henrissat B."/>
            <person name="Matheny P.B."/>
            <person name="Labbe J."/>
            <person name="Martin F.M."/>
        </authorList>
    </citation>
    <scope>NUCLEOTIDE SEQUENCE</scope>
    <source>
        <strain evidence="2">BPL690</strain>
    </source>
</reference>
<comment type="caution">
    <text evidence="2">The sequence shown here is derived from an EMBL/GenBank/DDBJ whole genome shotgun (WGS) entry which is preliminary data.</text>
</comment>
<proteinExistence type="predicted"/>
<dbReference type="Pfam" id="PF18142">
    <property type="entry name" value="SLATT_fungal"/>
    <property type="match status" value="1"/>
</dbReference>
<dbReference type="Proteomes" id="UP001203297">
    <property type="component" value="Unassembled WGS sequence"/>
</dbReference>
<sequence>GGASTLVASYLARTRGSNEPQFSLLRAKALSHFCGSRGFQLDHGHEIGDKWDSKIDGFRLA</sequence>
<evidence type="ECO:0000313" key="3">
    <source>
        <dbReference type="Proteomes" id="UP001203297"/>
    </source>
</evidence>
<accession>A0AAD4M498</accession>
<dbReference type="InterPro" id="IPR041622">
    <property type="entry name" value="SLATT_fungi"/>
</dbReference>